<dbReference type="Proteomes" id="UP001168380">
    <property type="component" value="Unassembled WGS sequence"/>
</dbReference>
<comment type="caution">
    <text evidence="1">The sequence shown here is derived from an EMBL/GenBank/DDBJ whole genome shotgun (WGS) entry which is preliminary data.</text>
</comment>
<proteinExistence type="predicted"/>
<reference evidence="1" key="1">
    <citation type="submission" date="2023-07" db="EMBL/GenBank/DDBJ databases">
        <title>Gilvimarinus algae sp. nov., isolated from the surface of Kelp.</title>
        <authorList>
            <person name="Sun Y.Y."/>
            <person name="Gong Y."/>
            <person name="Du Z.J."/>
        </authorList>
    </citation>
    <scope>NUCLEOTIDE SEQUENCE</scope>
    <source>
        <strain evidence="1">SDUM040014</strain>
    </source>
</reference>
<gene>
    <name evidence="1" type="ORF">QWI16_14740</name>
</gene>
<organism evidence="1 2">
    <name type="scientific">Gilvimarinus algae</name>
    <dbReference type="NCBI Taxonomy" id="3058037"/>
    <lineage>
        <taxon>Bacteria</taxon>
        <taxon>Pseudomonadati</taxon>
        <taxon>Pseudomonadota</taxon>
        <taxon>Gammaproteobacteria</taxon>
        <taxon>Cellvibrionales</taxon>
        <taxon>Cellvibrionaceae</taxon>
        <taxon>Gilvimarinus</taxon>
    </lineage>
</organism>
<protein>
    <submittedName>
        <fullName evidence="1">Uncharacterized protein</fullName>
    </submittedName>
</protein>
<sequence length="77" mass="9306">MNRTVKKEKSKDYDMHRHAMQAPVAPEGHLFTVHWHPGSYRLKERRSPRLNRRSHAHRLLKLLQKKYGENMAIIWVH</sequence>
<evidence type="ECO:0000313" key="1">
    <source>
        <dbReference type="EMBL" id="MDO3383436.1"/>
    </source>
</evidence>
<evidence type="ECO:0000313" key="2">
    <source>
        <dbReference type="Proteomes" id="UP001168380"/>
    </source>
</evidence>
<dbReference type="RefSeq" id="WP_302714216.1">
    <property type="nucleotide sequence ID" value="NZ_JAULRT010000062.1"/>
</dbReference>
<keyword evidence="2" id="KW-1185">Reference proteome</keyword>
<accession>A0ABT8THP5</accession>
<dbReference type="EMBL" id="JAULRT010000062">
    <property type="protein sequence ID" value="MDO3383436.1"/>
    <property type="molecule type" value="Genomic_DNA"/>
</dbReference>
<name>A0ABT8THP5_9GAMM</name>